<dbReference type="Proteomes" id="UP000663651">
    <property type="component" value="Chromosome"/>
</dbReference>
<evidence type="ECO:0000259" key="8">
    <source>
        <dbReference type="PROSITE" id="PS50151"/>
    </source>
</evidence>
<evidence type="ECO:0000313" key="11">
    <source>
        <dbReference type="EMBL" id="QSV46457.1"/>
    </source>
</evidence>
<dbReference type="Gene3D" id="1.10.150.20">
    <property type="entry name" value="5' to 3' exonuclease, C-terminal subdomain"/>
    <property type="match status" value="1"/>
</dbReference>
<evidence type="ECO:0000259" key="9">
    <source>
        <dbReference type="PROSITE" id="PS50164"/>
    </source>
</evidence>
<sequence>MFDKSRLNTLPDSPGVYLMKGSDDTVLYVGKAKNLKKRVRSYFSAAGESRWHIRFLVARVANVEVIVTDTEKEALILENTLIKKYRPRYNLDLRDDKTYFSLRIDTAEEFPRITIIRKVLRDGARYFGPYSSASSAREALQQLYKLFPLRHYPLETCRKRRRPCLFFQMKQCSAPCHGRITIEEYQELVQGAVLFLEGRNRALMKIYRQRMAEAAGNERFEEAARFRDLIRAIEVTVEKQKMVTAEGDADVLGMHREGNTISLALLFIRGGRLVGSRSYILAWELEDEEAVSSFLNDYYSREVFIPDQVLLPLPIADGAALEELLSERRGKRLAITHPLRGTKADLVRLAGKNAETALREKRQRDEGSETILAELMERLHLRKPPRRIECYDISNIQGSYPVGSRVSFLDGKADKKSYRHYRIKTVSGADDFAMMQEVLSRRFRDGPAQDAYPDLIIVDGGPGQLNILTTVLNELKVEGIDAASLAKSRVEQDMTAEELTRSAERVFLPGRKNPVVLRQNSAPLLLLAQIRDEAHRFAITYHKKLRGKDTIQSALDAIPGIGPKRRRELLRHFGSMRGIRAASREELAAMPSVPPALAEAIWTALHEKDKGGTP</sequence>
<evidence type="ECO:0000259" key="10">
    <source>
        <dbReference type="PROSITE" id="PS50165"/>
    </source>
</evidence>
<dbReference type="PANTHER" id="PTHR30562">
    <property type="entry name" value="UVRC/OXIDOREDUCTASE"/>
    <property type="match status" value="1"/>
</dbReference>
<dbReference type="InterPro" id="IPR010994">
    <property type="entry name" value="RuvA_2-like"/>
</dbReference>
<dbReference type="Pfam" id="PF14520">
    <property type="entry name" value="HHH_5"/>
    <property type="match status" value="1"/>
</dbReference>
<dbReference type="HAMAP" id="MF_00203">
    <property type="entry name" value="UvrC"/>
    <property type="match status" value="1"/>
</dbReference>
<evidence type="ECO:0000256" key="5">
    <source>
        <dbReference type="ARBA" id="ARBA00023204"/>
    </source>
</evidence>
<dbReference type="Pfam" id="PF22920">
    <property type="entry name" value="UvrC_RNaseH"/>
    <property type="match status" value="1"/>
</dbReference>
<dbReference type="InterPro" id="IPR035901">
    <property type="entry name" value="GIY-YIG_endonuc_sf"/>
</dbReference>
<organism evidence="11 12">
    <name type="scientific">Geobacter benzoatilyticus</name>
    <dbReference type="NCBI Taxonomy" id="2815309"/>
    <lineage>
        <taxon>Bacteria</taxon>
        <taxon>Pseudomonadati</taxon>
        <taxon>Thermodesulfobacteriota</taxon>
        <taxon>Desulfuromonadia</taxon>
        <taxon>Geobacterales</taxon>
        <taxon>Geobacteraceae</taxon>
        <taxon>Geobacter</taxon>
    </lineage>
</organism>
<dbReference type="NCBIfam" id="TIGR00194">
    <property type="entry name" value="uvrC"/>
    <property type="match status" value="1"/>
</dbReference>
<evidence type="ECO:0000256" key="1">
    <source>
        <dbReference type="ARBA" id="ARBA00022490"/>
    </source>
</evidence>
<dbReference type="Gene3D" id="3.30.420.340">
    <property type="entry name" value="UvrC, RNAse H endonuclease domain"/>
    <property type="match status" value="1"/>
</dbReference>
<dbReference type="NCBIfam" id="NF001824">
    <property type="entry name" value="PRK00558.1-5"/>
    <property type="match status" value="1"/>
</dbReference>
<gene>
    <name evidence="7 11" type="primary">uvrC</name>
    <name evidence="11" type="ORF">JZM60_04035</name>
</gene>
<dbReference type="InterPro" id="IPR036876">
    <property type="entry name" value="UVR_dom_sf"/>
</dbReference>
<dbReference type="SUPFAM" id="SSF46600">
    <property type="entry name" value="C-terminal UvrC-binding domain of UvrB"/>
    <property type="match status" value="1"/>
</dbReference>
<dbReference type="RefSeq" id="WP_207164238.1">
    <property type="nucleotide sequence ID" value="NZ_CP071382.1"/>
</dbReference>
<dbReference type="SUPFAM" id="SSF47781">
    <property type="entry name" value="RuvA domain 2-like"/>
    <property type="match status" value="1"/>
</dbReference>
<dbReference type="CDD" id="cd10434">
    <property type="entry name" value="GIY-YIG_UvrC_Cho"/>
    <property type="match status" value="1"/>
</dbReference>
<reference evidence="11 12" key="1">
    <citation type="submission" date="2021-03" db="EMBL/GenBank/DDBJ databases">
        <title>Geobacter metallireducens gen. nov. sp. nov., a microorganism capable of coupling the complete oxidation of organic compounds to the reduction of iron and other metals.</title>
        <authorList>
            <person name="Li Y."/>
        </authorList>
    </citation>
    <scope>NUCLEOTIDE SEQUENCE [LARGE SCALE GENOMIC DNA]</scope>
    <source>
        <strain evidence="11 12">Jerry-YX</strain>
    </source>
</reference>
<keyword evidence="6 7" id="KW-0742">SOS response</keyword>
<dbReference type="InterPro" id="IPR047296">
    <property type="entry name" value="GIY-YIG_UvrC_Cho"/>
</dbReference>
<dbReference type="EMBL" id="CP071382">
    <property type="protein sequence ID" value="QSV46457.1"/>
    <property type="molecule type" value="Genomic_DNA"/>
</dbReference>
<comment type="subcellular location">
    <subcellularLocation>
        <location evidence="7">Cytoplasm</location>
    </subcellularLocation>
</comment>
<dbReference type="InterPro" id="IPR001162">
    <property type="entry name" value="UvrC_RNase_H_dom"/>
</dbReference>
<feature type="domain" description="GIY-YIG" evidence="9">
    <location>
        <begin position="12"/>
        <end position="91"/>
    </location>
</feature>
<evidence type="ECO:0000256" key="2">
    <source>
        <dbReference type="ARBA" id="ARBA00022763"/>
    </source>
</evidence>
<keyword evidence="12" id="KW-1185">Reference proteome</keyword>
<keyword evidence="2 7" id="KW-0227">DNA damage</keyword>
<dbReference type="Pfam" id="PF01541">
    <property type="entry name" value="GIY-YIG"/>
    <property type="match status" value="1"/>
</dbReference>
<dbReference type="Pfam" id="PF02151">
    <property type="entry name" value="UVR"/>
    <property type="match status" value="1"/>
</dbReference>
<dbReference type="PANTHER" id="PTHR30562:SF1">
    <property type="entry name" value="UVRABC SYSTEM PROTEIN C"/>
    <property type="match status" value="1"/>
</dbReference>
<comment type="similarity">
    <text evidence="7">Belongs to the UvrC family.</text>
</comment>
<keyword evidence="4 7" id="KW-0267">Excision nuclease</keyword>
<dbReference type="PROSITE" id="PS50151">
    <property type="entry name" value="UVR"/>
    <property type="match status" value="1"/>
</dbReference>
<dbReference type="InterPro" id="IPR000305">
    <property type="entry name" value="GIY-YIG_endonuc"/>
</dbReference>
<evidence type="ECO:0000256" key="3">
    <source>
        <dbReference type="ARBA" id="ARBA00022769"/>
    </source>
</evidence>
<comment type="function">
    <text evidence="7">The UvrABC repair system catalyzes the recognition and processing of DNA lesions. UvrC both incises the 5' and 3' sides of the lesion. The N-terminal half is responsible for the 3' incision and the C-terminal half is responsible for the 5' incision.</text>
</comment>
<keyword evidence="5 7" id="KW-0234">DNA repair</keyword>
<evidence type="ECO:0000256" key="7">
    <source>
        <dbReference type="HAMAP-Rule" id="MF_00203"/>
    </source>
</evidence>
<feature type="domain" description="UVR" evidence="8">
    <location>
        <begin position="201"/>
        <end position="236"/>
    </location>
</feature>
<keyword evidence="1 7" id="KW-0963">Cytoplasm</keyword>
<dbReference type="Pfam" id="PF08459">
    <property type="entry name" value="UvrC_RNaseH_dom"/>
    <property type="match status" value="1"/>
</dbReference>
<evidence type="ECO:0000256" key="6">
    <source>
        <dbReference type="ARBA" id="ARBA00023236"/>
    </source>
</evidence>
<dbReference type="SMART" id="SM00465">
    <property type="entry name" value="GIYc"/>
    <property type="match status" value="1"/>
</dbReference>
<comment type="subunit">
    <text evidence="7">Interacts with UvrB in an incision complex.</text>
</comment>
<dbReference type="InterPro" id="IPR050066">
    <property type="entry name" value="UvrABC_protein_C"/>
</dbReference>
<protein>
    <recommendedName>
        <fullName evidence="7">UvrABC system protein C</fullName>
        <shortName evidence="7">Protein UvrC</shortName>
    </recommendedName>
    <alternativeName>
        <fullName evidence="7">Excinuclease ABC subunit C</fullName>
    </alternativeName>
</protein>
<name>A0ABX7Q5J4_9BACT</name>
<dbReference type="InterPro" id="IPR001943">
    <property type="entry name" value="UVR_dom"/>
</dbReference>
<evidence type="ECO:0000256" key="4">
    <source>
        <dbReference type="ARBA" id="ARBA00022881"/>
    </source>
</evidence>
<dbReference type="PROSITE" id="PS50164">
    <property type="entry name" value="GIY_YIG"/>
    <property type="match status" value="1"/>
</dbReference>
<dbReference type="InterPro" id="IPR004791">
    <property type="entry name" value="UvrC"/>
</dbReference>
<feature type="domain" description="UvrC family homology region profile" evidence="10">
    <location>
        <begin position="251"/>
        <end position="472"/>
    </location>
</feature>
<proteinExistence type="inferred from homology"/>
<evidence type="ECO:0000313" key="12">
    <source>
        <dbReference type="Proteomes" id="UP000663651"/>
    </source>
</evidence>
<accession>A0ABX7Q5J4</accession>
<dbReference type="InterPro" id="IPR038476">
    <property type="entry name" value="UvrC_RNase_H_dom_sf"/>
</dbReference>
<dbReference type="PROSITE" id="PS50165">
    <property type="entry name" value="UVRC"/>
    <property type="match status" value="1"/>
</dbReference>
<dbReference type="Gene3D" id="3.40.1440.10">
    <property type="entry name" value="GIY-YIG endonuclease"/>
    <property type="match status" value="1"/>
</dbReference>
<dbReference type="SUPFAM" id="SSF82771">
    <property type="entry name" value="GIY-YIG endonuclease"/>
    <property type="match status" value="1"/>
</dbReference>
<keyword evidence="3 7" id="KW-0228">DNA excision</keyword>